<reference evidence="1 2" key="1">
    <citation type="submission" date="2020-04" db="EMBL/GenBank/DDBJ databases">
        <authorList>
            <person name="De Canck E."/>
        </authorList>
    </citation>
    <scope>NUCLEOTIDE SEQUENCE [LARGE SCALE GENOMIC DNA]</scope>
    <source>
        <strain evidence="1 2">LMG 22037</strain>
    </source>
</reference>
<evidence type="ECO:0000313" key="2">
    <source>
        <dbReference type="Proteomes" id="UP000494249"/>
    </source>
</evidence>
<evidence type="ECO:0000313" key="1">
    <source>
        <dbReference type="EMBL" id="CAB3638222.1"/>
    </source>
</evidence>
<protein>
    <recommendedName>
        <fullName evidence="3">Carboxypeptidase regulatory-like domain-containing protein</fullName>
    </recommendedName>
</protein>
<sequence length="149" mass="16710">MKAHVALLLVGFLFLVPIDPPVLAQTHIAPMMRNGIEYVSGGIGEDEVQAMKALAPRYNLRITFALTGGEYLSDVTVTLNSERGVELLKARTHGPFLFFRIPPGRYRIAAQADHVIEHRWVRVPAKGGVETRFYWPEPNRHGVISRLKP</sequence>
<dbReference type="Proteomes" id="UP000494249">
    <property type="component" value="Unassembled WGS sequence"/>
</dbReference>
<proteinExistence type="predicted"/>
<dbReference type="AlphaFoldDB" id="A0A6J4ZNG7"/>
<gene>
    <name evidence="1" type="ORF">LMG22037_00047</name>
</gene>
<organism evidence="1 2">
    <name type="scientific">Paraburkholderia phenoliruptrix</name>
    <dbReference type="NCBI Taxonomy" id="252970"/>
    <lineage>
        <taxon>Bacteria</taxon>
        <taxon>Pseudomonadati</taxon>
        <taxon>Pseudomonadota</taxon>
        <taxon>Betaproteobacteria</taxon>
        <taxon>Burkholderiales</taxon>
        <taxon>Burkholderiaceae</taxon>
        <taxon>Paraburkholderia</taxon>
    </lineage>
</organism>
<accession>A0A6J4ZNG7</accession>
<evidence type="ECO:0008006" key="3">
    <source>
        <dbReference type="Google" id="ProtNLM"/>
    </source>
</evidence>
<dbReference type="RefSeq" id="WP_028362908.1">
    <property type="nucleotide sequence ID" value="NZ_CADFGL010000001.1"/>
</dbReference>
<name>A0A6J4ZNG7_9BURK</name>
<dbReference type="EMBL" id="CADIKB010000001">
    <property type="protein sequence ID" value="CAB3638222.1"/>
    <property type="molecule type" value="Genomic_DNA"/>
</dbReference>